<evidence type="ECO:0000256" key="4">
    <source>
        <dbReference type="ARBA" id="ARBA00022737"/>
    </source>
</evidence>
<reference evidence="6 7" key="1">
    <citation type="journal article" date="2013" name="PLoS ONE">
        <title>Predicting the Proteins of Angomonas deanei, Strigomonas culicis and Their Respective Endosymbionts Reveals New Aspects of the Trypanosomatidae Family.</title>
        <authorList>
            <person name="Motta M.C."/>
            <person name="Martins A.C."/>
            <person name="de Souza S.S."/>
            <person name="Catta-Preta C.M."/>
            <person name="Silva R."/>
            <person name="Klein C.C."/>
            <person name="de Almeida L.G."/>
            <person name="de Lima Cunha O."/>
            <person name="Ciapina L.P."/>
            <person name="Brocchi M."/>
            <person name="Colabardini A.C."/>
            <person name="de Araujo Lima B."/>
            <person name="Machado C.R."/>
            <person name="de Almeida Soares C.M."/>
            <person name="Probst C.M."/>
            <person name="de Menezes C.B."/>
            <person name="Thompson C.E."/>
            <person name="Bartholomeu D.C."/>
            <person name="Gradia D.F."/>
            <person name="Pavoni D.P."/>
            <person name="Grisard E.C."/>
            <person name="Fantinatti-Garboggini F."/>
            <person name="Marchini F.K."/>
            <person name="Rodrigues-Luiz G.F."/>
            <person name="Wagner G."/>
            <person name="Goldman G.H."/>
            <person name="Fietto J.L."/>
            <person name="Elias M.C."/>
            <person name="Goldman M.H."/>
            <person name="Sagot M.F."/>
            <person name="Pereira M."/>
            <person name="Stoco P.H."/>
            <person name="de Mendonca-Neto R.P."/>
            <person name="Teixeira S.M."/>
            <person name="Maciel T.E."/>
            <person name="de Oliveira Mendes T.A."/>
            <person name="Urmenyi T.P."/>
            <person name="de Souza W."/>
            <person name="Schenkman S."/>
            <person name="de Vasconcelos A.T."/>
        </authorList>
    </citation>
    <scope>NUCLEOTIDE SEQUENCE [LARGE SCALE GENOMIC DNA]</scope>
</reference>
<dbReference type="GO" id="GO:0036159">
    <property type="term" value="P:inner dynein arm assembly"/>
    <property type="evidence" value="ECO:0007669"/>
    <property type="project" value="TreeGrafter"/>
</dbReference>
<dbReference type="PANTHER" id="PTHR12442:SF5">
    <property type="entry name" value="DYNEIN AXONEMAL INTERMEDIATE CHAIN 3"/>
    <property type="match status" value="1"/>
</dbReference>
<dbReference type="GO" id="GO:0045504">
    <property type="term" value="F:dynein heavy chain binding"/>
    <property type="evidence" value="ECO:0007669"/>
    <property type="project" value="TreeGrafter"/>
</dbReference>
<dbReference type="PANTHER" id="PTHR12442">
    <property type="entry name" value="DYNEIN INTERMEDIATE CHAIN"/>
    <property type="match status" value="1"/>
</dbReference>
<dbReference type="EMBL" id="ATMH01010268">
    <property type="protein sequence ID" value="EPY17836.1"/>
    <property type="molecule type" value="Genomic_DNA"/>
</dbReference>
<evidence type="ECO:0000256" key="1">
    <source>
        <dbReference type="ARBA" id="ARBA00004496"/>
    </source>
</evidence>
<dbReference type="GO" id="GO:0045503">
    <property type="term" value="F:dynein light chain binding"/>
    <property type="evidence" value="ECO:0007669"/>
    <property type="project" value="TreeGrafter"/>
</dbReference>
<proteinExistence type="predicted"/>
<dbReference type="InterPro" id="IPR050687">
    <property type="entry name" value="Dynein_IC"/>
</dbReference>
<feature type="region of interest" description="Disordered" evidence="5">
    <location>
        <begin position="267"/>
        <end position="298"/>
    </location>
</feature>
<dbReference type="Gene3D" id="2.130.10.10">
    <property type="entry name" value="YVTN repeat-like/Quinoprotein amine dehydrogenase"/>
    <property type="match status" value="1"/>
</dbReference>
<sequence>MGFRFFVDGLTVDKETPSYRIAVGTTDGEFSVCSLVTRIGQSRNIVPAYGTTKDTRCVHTVVQAHAGCVSCVQRHPTISDVYLTCGDRTFKVWREGLTTPLYTSPYFEEPVTCAAWSPVRPAIVFIGTFDGKIEVWDLLDRNVEALLVHHMVQDAITSLTFKPAPVHLPPGYNQHLAVGTALGSFHWYVLPSVLSKSSAGEKRLFRRMLEREVRRAHYYAWRWHEREAEYERYGASAPKMLSHALDALKDAQKKRDKQDTRERTSLAHAFISDGQPPGHKDPTESAEEDLEQYYEQDDDRDTKFLDLVKKLNQLEEERMRNEVSV</sequence>
<dbReference type="InterPro" id="IPR001680">
    <property type="entry name" value="WD40_rpt"/>
</dbReference>
<protein>
    <submittedName>
        <fullName evidence="6">Uncharacterized protein</fullName>
    </submittedName>
</protein>
<dbReference type="Proteomes" id="UP000015354">
    <property type="component" value="Unassembled WGS sequence"/>
</dbReference>
<comment type="subcellular location">
    <subcellularLocation>
        <location evidence="1">Cytoplasm</location>
    </subcellularLocation>
</comment>
<dbReference type="SUPFAM" id="SSF50978">
    <property type="entry name" value="WD40 repeat-like"/>
    <property type="match status" value="1"/>
</dbReference>
<keyword evidence="7" id="KW-1185">Reference proteome</keyword>
<dbReference type="AlphaFoldDB" id="S9UTE5"/>
<evidence type="ECO:0000313" key="6">
    <source>
        <dbReference type="EMBL" id="EPY17836.1"/>
    </source>
</evidence>
<evidence type="ECO:0000256" key="5">
    <source>
        <dbReference type="SAM" id="MobiDB-lite"/>
    </source>
</evidence>
<accession>S9UTE5</accession>
<dbReference type="GO" id="GO:0036156">
    <property type="term" value="C:inner dynein arm"/>
    <property type="evidence" value="ECO:0007669"/>
    <property type="project" value="TreeGrafter"/>
</dbReference>
<keyword evidence="4" id="KW-0677">Repeat</keyword>
<feature type="compositionally biased region" description="Acidic residues" evidence="5">
    <location>
        <begin position="284"/>
        <end position="298"/>
    </location>
</feature>
<dbReference type="GO" id="GO:0060294">
    <property type="term" value="P:cilium movement involved in cell motility"/>
    <property type="evidence" value="ECO:0007669"/>
    <property type="project" value="TreeGrafter"/>
</dbReference>
<gene>
    <name evidence="6" type="ORF">STCU_10379</name>
</gene>
<dbReference type="Pfam" id="PF00400">
    <property type="entry name" value="WD40"/>
    <property type="match status" value="2"/>
</dbReference>
<evidence type="ECO:0000256" key="2">
    <source>
        <dbReference type="ARBA" id="ARBA00022490"/>
    </source>
</evidence>
<dbReference type="SMART" id="SM00320">
    <property type="entry name" value="WD40"/>
    <property type="match status" value="2"/>
</dbReference>
<name>S9UTE5_9TRYP</name>
<dbReference type="InterPro" id="IPR015943">
    <property type="entry name" value="WD40/YVTN_repeat-like_dom_sf"/>
</dbReference>
<comment type="caution">
    <text evidence="6">The sequence shown here is derived from an EMBL/GenBank/DDBJ whole genome shotgun (WGS) entry which is preliminary data.</text>
</comment>
<evidence type="ECO:0000256" key="3">
    <source>
        <dbReference type="ARBA" id="ARBA00022574"/>
    </source>
</evidence>
<keyword evidence="3" id="KW-0853">WD repeat</keyword>
<dbReference type="InterPro" id="IPR036322">
    <property type="entry name" value="WD40_repeat_dom_sf"/>
</dbReference>
<dbReference type="OrthoDB" id="366230at2759"/>
<evidence type="ECO:0000313" key="7">
    <source>
        <dbReference type="Proteomes" id="UP000015354"/>
    </source>
</evidence>
<keyword evidence="2" id="KW-0963">Cytoplasm</keyword>
<organism evidence="6 7">
    <name type="scientific">Strigomonas culicis</name>
    <dbReference type="NCBI Taxonomy" id="28005"/>
    <lineage>
        <taxon>Eukaryota</taxon>
        <taxon>Discoba</taxon>
        <taxon>Euglenozoa</taxon>
        <taxon>Kinetoplastea</taxon>
        <taxon>Metakinetoplastina</taxon>
        <taxon>Trypanosomatida</taxon>
        <taxon>Trypanosomatidae</taxon>
        <taxon>Strigomonadinae</taxon>
        <taxon>Strigomonas</taxon>
    </lineage>
</organism>